<gene>
    <name evidence="1" type="ORF">MiSe_01980</name>
</gene>
<dbReference type="Proteomes" id="UP001050975">
    <property type="component" value="Unassembled WGS sequence"/>
</dbReference>
<keyword evidence="2" id="KW-1185">Reference proteome</keyword>
<reference evidence="1" key="1">
    <citation type="submission" date="2019-10" db="EMBL/GenBank/DDBJ databases">
        <title>Draft genome sequece of Microseira wollei NIES-4236.</title>
        <authorList>
            <person name="Yamaguchi H."/>
            <person name="Suzuki S."/>
            <person name="Kawachi M."/>
        </authorList>
    </citation>
    <scope>NUCLEOTIDE SEQUENCE</scope>
    <source>
        <strain evidence="1">NIES-4236</strain>
    </source>
</reference>
<evidence type="ECO:0000313" key="1">
    <source>
        <dbReference type="EMBL" id="GET35456.1"/>
    </source>
</evidence>
<evidence type="ECO:0000313" key="2">
    <source>
        <dbReference type="Proteomes" id="UP001050975"/>
    </source>
</evidence>
<dbReference type="AlphaFoldDB" id="A0AAV3X4E9"/>
<comment type="caution">
    <text evidence="1">The sequence shown here is derived from an EMBL/GenBank/DDBJ whole genome shotgun (WGS) entry which is preliminary data.</text>
</comment>
<protein>
    <recommendedName>
        <fullName evidence="3">Secreted protein</fullName>
    </recommendedName>
</protein>
<organism evidence="1 2">
    <name type="scientific">Microseira wollei NIES-4236</name>
    <dbReference type="NCBI Taxonomy" id="2530354"/>
    <lineage>
        <taxon>Bacteria</taxon>
        <taxon>Bacillati</taxon>
        <taxon>Cyanobacteriota</taxon>
        <taxon>Cyanophyceae</taxon>
        <taxon>Oscillatoriophycideae</taxon>
        <taxon>Aerosakkonematales</taxon>
        <taxon>Aerosakkonemataceae</taxon>
        <taxon>Microseira</taxon>
    </lineage>
</organism>
<sequence>MVTLLSTLTGVAIAGTITITAHPVTEVPGKLVDLKTECGVEVRGTSMRSFAAVPAATGTRWALGSGIAVFALRLLSFRGLGLRLLSFRHFGFWVSGFFCEDSSSLPFCPFALYSFFFSLFFLPPSAERIFFHKSLSRC</sequence>
<accession>A0AAV3X4E9</accession>
<dbReference type="EMBL" id="BLAY01000001">
    <property type="protein sequence ID" value="GET35456.1"/>
    <property type="molecule type" value="Genomic_DNA"/>
</dbReference>
<proteinExistence type="predicted"/>
<evidence type="ECO:0008006" key="3">
    <source>
        <dbReference type="Google" id="ProtNLM"/>
    </source>
</evidence>
<name>A0AAV3X4E9_9CYAN</name>